<evidence type="ECO:0000313" key="2">
    <source>
        <dbReference type="EMBL" id="PXV62751.1"/>
    </source>
</evidence>
<accession>A0A318E3G8</accession>
<evidence type="ECO:0000313" key="1">
    <source>
        <dbReference type="EMBL" id="PXV62748.1"/>
    </source>
</evidence>
<gene>
    <name evidence="2" type="ORF">C8D93_1253</name>
    <name evidence="1" type="ORF">C8D93_1263</name>
</gene>
<dbReference type="EMBL" id="QICN01000025">
    <property type="protein sequence ID" value="PXV62751.1"/>
    <property type="molecule type" value="Genomic_DNA"/>
</dbReference>
<protein>
    <submittedName>
        <fullName evidence="2">Uncharacterized protein</fullName>
    </submittedName>
</protein>
<name>A0A318E3G8_9GAMM</name>
<keyword evidence="3" id="KW-1185">Reference proteome</keyword>
<comment type="caution">
    <text evidence="2">The sequence shown here is derived from an EMBL/GenBank/DDBJ whole genome shotgun (WGS) entry which is preliminary data.</text>
</comment>
<reference evidence="2 3" key="1">
    <citation type="submission" date="2018-04" db="EMBL/GenBank/DDBJ databases">
        <title>Genomic Encyclopedia of Type Strains, Phase IV (KMG-IV): sequencing the most valuable type-strain genomes for metagenomic binning, comparative biology and taxonomic classification.</title>
        <authorList>
            <person name="Goeker M."/>
        </authorList>
    </citation>
    <scope>NUCLEOTIDE SEQUENCE [LARGE SCALE GENOMIC DNA]</scope>
    <source>
        <strain evidence="2 3">DSM 104150</strain>
    </source>
</reference>
<organism evidence="2 3">
    <name type="scientific">Sinimarinibacterium flocculans</name>
    <dbReference type="NCBI Taxonomy" id="985250"/>
    <lineage>
        <taxon>Bacteria</taxon>
        <taxon>Pseudomonadati</taxon>
        <taxon>Pseudomonadota</taxon>
        <taxon>Gammaproteobacteria</taxon>
        <taxon>Nevskiales</taxon>
        <taxon>Nevskiaceae</taxon>
        <taxon>Sinimarinibacterium</taxon>
    </lineage>
</organism>
<sequence length="78" mass="9118">MSNVRDLQVHRIEIRTQRHKTGWTYFVDVDNAGMFETDRTYITRSAALDAAALRLIRELPVLFEQDLIERVPCQLRSA</sequence>
<dbReference type="OrthoDB" id="9876094at2"/>
<dbReference type="Proteomes" id="UP000248330">
    <property type="component" value="Unassembled WGS sequence"/>
</dbReference>
<proteinExistence type="predicted"/>
<dbReference type="RefSeq" id="WP_110267071.1">
    <property type="nucleotide sequence ID" value="NZ_CAWNXA010000025.1"/>
</dbReference>
<dbReference type="EMBL" id="QICN01000026">
    <property type="protein sequence ID" value="PXV62748.1"/>
    <property type="molecule type" value="Genomic_DNA"/>
</dbReference>
<dbReference type="AlphaFoldDB" id="A0A318E3G8"/>
<evidence type="ECO:0000313" key="3">
    <source>
        <dbReference type="Proteomes" id="UP000248330"/>
    </source>
</evidence>